<dbReference type="InterPro" id="IPR050838">
    <property type="entry name" value="Ketopantoate_reductase"/>
</dbReference>
<evidence type="ECO:0000256" key="1">
    <source>
        <dbReference type="ARBA" id="ARBA00022857"/>
    </source>
</evidence>
<evidence type="ECO:0000313" key="4">
    <source>
        <dbReference type="EMBL" id="KAL3799340.1"/>
    </source>
</evidence>
<gene>
    <name evidence="4" type="ORF">ACHAWO_008451</name>
</gene>
<protein>
    <recommendedName>
        <fullName evidence="3">Sulfotransferase domain-containing protein</fullName>
    </recommendedName>
</protein>
<organism evidence="4 5">
    <name type="scientific">Cyclotella atomus</name>
    <dbReference type="NCBI Taxonomy" id="382360"/>
    <lineage>
        <taxon>Eukaryota</taxon>
        <taxon>Sar</taxon>
        <taxon>Stramenopiles</taxon>
        <taxon>Ochrophyta</taxon>
        <taxon>Bacillariophyta</taxon>
        <taxon>Coscinodiscophyceae</taxon>
        <taxon>Thalassiosirophycidae</taxon>
        <taxon>Stephanodiscales</taxon>
        <taxon>Stephanodiscaceae</taxon>
        <taxon>Cyclotella</taxon>
    </lineage>
</organism>
<dbReference type="InterPro" id="IPR027417">
    <property type="entry name" value="P-loop_NTPase"/>
</dbReference>
<dbReference type="EMBL" id="JALLPJ020000190">
    <property type="protein sequence ID" value="KAL3799340.1"/>
    <property type="molecule type" value="Genomic_DNA"/>
</dbReference>
<dbReference type="Pfam" id="PF00685">
    <property type="entry name" value="Sulfotransfer_1"/>
    <property type="match status" value="1"/>
</dbReference>
<dbReference type="GO" id="GO:0016491">
    <property type="term" value="F:oxidoreductase activity"/>
    <property type="evidence" value="ECO:0007669"/>
    <property type="project" value="UniProtKB-KW"/>
</dbReference>
<dbReference type="Gene3D" id="3.40.50.300">
    <property type="entry name" value="P-loop containing nucleotide triphosphate hydrolases"/>
    <property type="match status" value="1"/>
</dbReference>
<evidence type="ECO:0000259" key="3">
    <source>
        <dbReference type="Pfam" id="PF00685"/>
    </source>
</evidence>
<dbReference type="SUPFAM" id="SSF52540">
    <property type="entry name" value="P-loop containing nucleoside triphosphate hydrolases"/>
    <property type="match status" value="1"/>
</dbReference>
<dbReference type="Proteomes" id="UP001530400">
    <property type="component" value="Unassembled WGS sequence"/>
</dbReference>
<feature type="domain" description="Sulfotransferase" evidence="3">
    <location>
        <begin position="49"/>
        <end position="153"/>
    </location>
</feature>
<dbReference type="InterPro" id="IPR000863">
    <property type="entry name" value="Sulfotransferase_dom"/>
</dbReference>
<name>A0ABD3QG20_9STRA</name>
<proteinExistence type="predicted"/>
<sequence length="369" mass="42400">MIAATALLVLYLNEPNTILVRDPEGSGDNLITDNAKALSRGFNSSRELDFAVIGFPKTGTSFLLEVLGMHPEITMPPTEFCQIHHDNGDKELVRWMKNQSSYHPADQKYGIKCPTMVRATNAIQNLMKVSHQTRLVVGVRHPVLWFQSFYNYRVFENYNDPELNKSSPIQSPLGLDRTHHWRECSTAYGKFEIFLKQLAKVSLSSNEMLEMLRSDTLWAKRLTVNPFKVFIYSSDQLDDKNATRQSILRQDLKEFLRLDKPLIDFNSVPKVNANNETHPEYINICEPKFATVRQTLVRSGRKSRDWILNRFIKSSDVTVSNLEFFKNSLHSWGIDPCTDGFERGREVGEREKEMKMGNVRLPLAVLTLV</sequence>
<keyword evidence="5" id="KW-1185">Reference proteome</keyword>
<comment type="caution">
    <text evidence="4">The sequence shown here is derived from an EMBL/GenBank/DDBJ whole genome shotgun (WGS) entry which is preliminary data.</text>
</comment>
<keyword evidence="2" id="KW-0560">Oxidoreductase</keyword>
<evidence type="ECO:0000256" key="2">
    <source>
        <dbReference type="ARBA" id="ARBA00023002"/>
    </source>
</evidence>
<reference evidence="4 5" key="1">
    <citation type="submission" date="2024-10" db="EMBL/GenBank/DDBJ databases">
        <title>Updated reference genomes for cyclostephanoid diatoms.</title>
        <authorList>
            <person name="Roberts W.R."/>
            <person name="Alverson A.J."/>
        </authorList>
    </citation>
    <scope>NUCLEOTIDE SEQUENCE [LARGE SCALE GENOMIC DNA]</scope>
    <source>
        <strain evidence="4 5">AJA010-31</strain>
    </source>
</reference>
<keyword evidence="1" id="KW-0521">NADP</keyword>
<dbReference type="AlphaFoldDB" id="A0ABD3QG20"/>
<dbReference type="PANTHER" id="PTHR43765:SF2">
    <property type="entry name" value="2-DEHYDROPANTOATE 2-REDUCTASE"/>
    <property type="match status" value="1"/>
</dbReference>
<evidence type="ECO:0000313" key="5">
    <source>
        <dbReference type="Proteomes" id="UP001530400"/>
    </source>
</evidence>
<dbReference type="PANTHER" id="PTHR43765">
    <property type="entry name" value="2-DEHYDROPANTOATE 2-REDUCTASE-RELATED"/>
    <property type="match status" value="1"/>
</dbReference>
<accession>A0ABD3QG20</accession>